<dbReference type="EC" id="2.4.1.-" evidence="5"/>
<dbReference type="EMBL" id="BMAC01000036">
    <property type="protein sequence ID" value="GFP81915.1"/>
    <property type="molecule type" value="Genomic_DNA"/>
</dbReference>
<keyword evidence="7" id="KW-1185">Reference proteome</keyword>
<sequence>MIPFLELAKGLSTRNFNICLCSTRVNLDSFKLSIEKDYSSIQLVELDIPSTPELPPEMHTTKNLPPDRLLALTTAFQMSSSSFSDIMNSVKPDLLIYDLYQPWASKLASSKNIPSVFFSVSGATSYAYYHHVYTMGTGSPFPHEAIHLPDHKWIEMVKFITPYIKDADAEDFAFGIFTLSSDIVLTSGSREVEHKYIDYLSVLSKKRIVSTGPLIAHATDDDDDDKEHSEVMTWLSGKKRGSTIYISFGSENYLSDEQIGEIAKGLQLSNANFVWVIRSPLGEMTMADVEEKLPVQFLETVKERGLIIPGWAPQGKILGHPSIGGFVSHCGWNGAMQSMYFGVPVIAMPMQFDQPLIARQVVEAGTGVEVERGKNGIFLGEELAKAINKVTLEESCLRDRAKTLSQRIKENSETETNDAAEQLLKICLKHKKQQVY</sequence>
<keyword evidence="2 4" id="KW-0328">Glycosyltransferase</keyword>
<dbReference type="GO" id="GO:0008194">
    <property type="term" value="F:UDP-glycosyltransferase activity"/>
    <property type="evidence" value="ECO:0007669"/>
    <property type="project" value="InterPro"/>
</dbReference>
<evidence type="ECO:0000256" key="5">
    <source>
        <dbReference type="RuleBase" id="RU362057"/>
    </source>
</evidence>
<dbReference type="Gene3D" id="3.40.50.2000">
    <property type="entry name" value="Glycogen Phosphorylase B"/>
    <property type="match status" value="2"/>
</dbReference>
<dbReference type="AlphaFoldDB" id="A0A830BD73"/>
<dbReference type="CDD" id="cd03784">
    <property type="entry name" value="GT1_Gtf-like"/>
    <property type="match status" value="1"/>
</dbReference>
<dbReference type="PROSITE" id="PS00375">
    <property type="entry name" value="UDPGT"/>
    <property type="match status" value="1"/>
</dbReference>
<accession>A0A830BD73</accession>
<dbReference type="GO" id="GO:0016138">
    <property type="term" value="P:glycoside biosynthetic process"/>
    <property type="evidence" value="ECO:0007669"/>
    <property type="project" value="UniProtKB-ARBA"/>
</dbReference>
<dbReference type="PANTHER" id="PTHR48044:SF82">
    <property type="entry name" value="GLYCOSYLTRANSFERASE"/>
    <property type="match status" value="1"/>
</dbReference>
<evidence type="ECO:0000313" key="6">
    <source>
        <dbReference type="EMBL" id="GFP81915.1"/>
    </source>
</evidence>
<evidence type="ECO:0000256" key="4">
    <source>
        <dbReference type="RuleBase" id="RU003718"/>
    </source>
</evidence>
<dbReference type="OrthoDB" id="5835829at2759"/>
<evidence type="ECO:0000256" key="3">
    <source>
        <dbReference type="ARBA" id="ARBA00022679"/>
    </source>
</evidence>
<dbReference type="FunFam" id="3.40.50.2000:FF:000060">
    <property type="entry name" value="Glycosyltransferase"/>
    <property type="match status" value="1"/>
</dbReference>
<dbReference type="SUPFAM" id="SSF53756">
    <property type="entry name" value="UDP-Glycosyltransferase/glycogen phosphorylase"/>
    <property type="match status" value="1"/>
</dbReference>
<evidence type="ECO:0000313" key="7">
    <source>
        <dbReference type="Proteomes" id="UP000653305"/>
    </source>
</evidence>
<dbReference type="PANTHER" id="PTHR48044">
    <property type="entry name" value="GLYCOSYLTRANSFERASE"/>
    <property type="match status" value="1"/>
</dbReference>
<protein>
    <recommendedName>
        <fullName evidence="5">Glycosyltransferase</fullName>
        <ecNumber evidence="5">2.4.1.-</ecNumber>
    </recommendedName>
</protein>
<dbReference type="Pfam" id="PF00201">
    <property type="entry name" value="UDPGT"/>
    <property type="match status" value="1"/>
</dbReference>
<name>A0A830BD73_9LAMI</name>
<evidence type="ECO:0000256" key="1">
    <source>
        <dbReference type="ARBA" id="ARBA00009995"/>
    </source>
</evidence>
<dbReference type="InterPro" id="IPR035595">
    <property type="entry name" value="UDP_glycos_trans_CS"/>
</dbReference>
<gene>
    <name evidence="6" type="ORF">PHJA_000334800</name>
</gene>
<evidence type="ECO:0000256" key="2">
    <source>
        <dbReference type="ARBA" id="ARBA00022676"/>
    </source>
</evidence>
<proteinExistence type="inferred from homology"/>
<dbReference type="InterPro" id="IPR002213">
    <property type="entry name" value="UDP_glucos_trans"/>
</dbReference>
<comment type="caution">
    <text evidence="6">The sequence shown here is derived from an EMBL/GenBank/DDBJ whole genome shotgun (WGS) entry which is preliminary data.</text>
</comment>
<reference evidence="6" key="1">
    <citation type="submission" date="2020-07" db="EMBL/GenBank/DDBJ databases">
        <title>Ethylene signaling mediates host invasion by parasitic plants.</title>
        <authorList>
            <person name="Yoshida S."/>
        </authorList>
    </citation>
    <scope>NUCLEOTIDE SEQUENCE</scope>
    <source>
        <strain evidence="6">Okayama</strain>
    </source>
</reference>
<dbReference type="Proteomes" id="UP000653305">
    <property type="component" value="Unassembled WGS sequence"/>
</dbReference>
<organism evidence="6 7">
    <name type="scientific">Phtheirospermum japonicum</name>
    <dbReference type="NCBI Taxonomy" id="374723"/>
    <lineage>
        <taxon>Eukaryota</taxon>
        <taxon>Viridiplantae</taxon>
        <taxon>Streptophyta</taxon>
        <taxon>Embryophyta</taxon>
        <taxon>Tracheophyta</taxon>
        <taxon>Spermatophyta</taxon>
        <taxon>Magnoliopsida</taxon>
        <taxon>eudicotyledons</taxon>
        <taxon>Gunneridae</taxon>
        <taxon>Pentapetalae</taxon>
        <taxon>asterids</taxon>
        <taxon>lamiids</taxon>
        <taxon>Lamiales</taxon>
        <taxon>Orobanchaceae</taxon>
        <taxon>Orobanchaceae incertae sedis</taxon>
        <taxon>Phtheirospermum</taxon>
    </lineage>
</organism>
<keyword evidence="3 4" id="KW-0808">Transferase</keyword>
<comment type="similarity">
    <text evidence="1 4">Belongs to the UDP-glycosyltransferase family.</text>
</comment>